<evidence type="ECO:0000313" key="1">
    <source>
        <dbReference type="EMBL" id="KAH7120234.1"/>
    </source>
</evidence>
<accession>A0A9P9DJA4</accession>
<evidence type="ECO:0000313" key="2">
    <source>
        <dbReference type="Proteomes" id="UP000717696"/>
    </source>
</evidence>
<reference evidence="1" key="1">
    <citation type="journal article" date="2021" name="Nat. Commun.">
        <title>Genetic determinants of endophytism in the Arabidopsis root mycobiome.</title>
        <authorList>
            <person name="Mesny F."/>
            <person name="Miyauchi S."/>
            <person name="Thiergart T."/>
            <person name="Pickel B."/>
            <person name="Atanasova L."/>
            <person name="Karlsson M."/>
            <person name="Huettel B."/>
            <person name="Barry K.W."/>
            <person name="Haridas S."/>
            <person name="Chen C."/>
            <person name="Bauer D."/>
            <person name="Andreopoulos W."/>
            <person name="Pangilinan J."/>
            <person name="LaButti K."/>
            <person name="Riley R."/>
            <person name="Lipzen A."/>
            <person name="Clum A."/>
            <person name="Drula E."/>
            <person name="Henrissat B."/>
            <person name="Kohler A."/>
            <person name="Grigoriev I.V."/>
            <person name="Martin F.M."/>
            <person name="Hacquard S."/>
        </authorList>
    </citation>
    <scope>NUCLEOTIDE SEQUENCE</scope>
    <source>
        <strain evidence="1">MPI-CAGE-AT-0021</strain>
    </source>
</reference>
<gene>
    <name evidence="1" type="ORF">B0J13DRAFT_629125</name>
</gene>
<keyword evidence="2" id="KW-1185">Reference proteome</keyword>
<dbReference type="AlphaFoldDB" id="A0A9P9DJA4"/>
<organism evidence="1 2">
    <name type="scientific">Dactylonectria estremocensis</name>
    <dbReference type="NCBI Taxonomy" id="1079267"/>
    <lineage>
        <taxon>Eukaryota</taxon>
        <taxon>Fungi</taxon>
        <taxon>Dikarya</taxon>
        <taxon>Ascomycota</taxon>
        <taxon>Pezizomycotina</taxon>
        <taxon>Sordariomycetes</taxon>
        <taxon>Hypocreomycetidae</taxon>
        <taxon>Hypocreales</taxon>
        <taxon>Nectriaceae</taxon>
        <taxon>Dactylonectria</taxon>
    </lineage>
</organism>
<sequence length="154" mass="17061">MANSSTPGHSYYDLPEVYHDSTANLPEVVPVDGSYKHIVIPDATLSETRHAPNADGSVEKSKQRICGLKRKLLFILHHKVIDKKKKNAQSSQIMDEIVSTITGSSSFLRETYHGQDAADDYETTLYHAVHLPPFLTRKNYLGLGSKSLAHGDSI</sequence>
<dbReference type="Proteomes" id="UP000717696">
    <property type="component" value="Unassembled WGS sequence"/>
</dbReference>
<dbReference type="EMBL" id="JAGMUU010000028">
    <property type="protein sequence ID" value="KAH7120234.1"/>
    <property type="molecule type" value="Genomic_DNA"/>
</dbReference>
<proteinExistence type="predicted"/>
<comment type="caution">
    <text evidence="1">The sequence shown here is derived from an EMBL/GenBank/DDBJ whole genome shotgun (WGS) entry which is preliminary data.</text>
</comment>
<name>A0A9P9DJA4_9HYPO</name>
<protein>
    <submittedName>
        <fullName evidence="1">Uncharacterized protein</fullName>
    </submittedName>
</protein>